<dbReference type="RefSeq" id="WP_029700163.1">
    <property type="nucleotide sequence ID" value="NZ_CP037900.1"/>
</dbReference>
<evidence type="ECO:0000313" key="1">
    <source>
        <dbReference type="EMBL" id="QBP09630.1"/>
    </source>
</evidence>
<gene>
    <name evidence="1" type="ORF">DDF84_007575</name>
</gene>
<organism evidence="1 2">
    <name type="scientific">Cupriavidus metallidurans</name>
    <dbReference type="NCBI Taxonomy" id="119219"/>
    <lineage>
        <taxon>Bacteria</taxon>
        <taxon>Pseudomonadati</taxon>
        <taxon>Pseudomonadota</taxon>
        <taxon>Betaproteobacteria</taxon>
        <taxon>Burkholderiales</taxon>
        <taxon>Burkholderiaceae</taxon>
        <taxon>Cupriavidus</taxon>
    </lineage>
</organism>
<reference evidence="1 2" key="1">
    <citation type="submission" date="2019-03" db="EMBL/GenBank/DDBJ databases">
        <title>Comparative insights into the high quality Complete genome sequence of highly metal resistant Cupriavidus metallidurans strain BS1 isolated from a gold-copper mine.</title>
        <authorList>
            <person name="Mazhar H.S."/>
            <person name="Rensing C."/>
        </authorList>
    </citation>
    <scope>NUCLEOTIDE SEQUENCE [LARGE SCALE GENOMIC DNA]</scope>
    <source>
        <strain evidence="1 2">BS1</strain>
    </source>
</reference>
<evidence type="ECO:0000313" key="2">
    <source>
        <dbReference type="Proteomes" id="UP000253772"/>
    </source>
</evidence>
<dbReference type="EMBL" id="CP037900">
    <property type="protein sequence ID" value="QBP09630.1"/>
    <property type="molecule type" value="Genomic_DNA"/>
</dbReference>
<sequence>MIRYFLARGDRAGSAVIAEGLVDVTCSNPPPRVNVATLYMRTYCTACKQDGFIAPKGPRWPGTASNGKQWALSGDINVCHCNPPPVFYAKRGMSMSFTAEEAAALVASPRHPNWGSPEAIANTDENLECYYEIVDARTGNPVEGMTYKLSSDSGTLVDRTPLTDGKTRSFPVKDLPNLTFVAWHAGDAR</sequence>
<protein>
    <submittedName>
        <fullName evidence="1">Uncharacterized protein</fullName>
    </submittedName>
</protein>
<proteinExistence type="predicted"/>
<accession>A0A132HKF8</accession>
<dbReference type="OrthoDB" id="8594232at2"/>
<dbReference type="Proteomes" id="UP000253772">
    <property type="component" value="Chromosome c1"/>
</dbReference>
<name>A0A132HKF8_9BURK</name>
<dbReference type="AlphaFoldDB" id="A0A132HKF8"/>